<accession>A0A9W7XDG7</accession>
<organism evidence="1 2">
    <name type="scientific">Paspalum vaginatum</name>
    <name type="common">seashore paspalum</name>
    <dbReference type="NCBI Taxonomy" id="158149"/>
    <lineage>
        <taxon>Eukaryota</taxon>
        <taxon>Viridiplantae</taxon>
        <taxon>Streptophyta</taxon>
        <taxon>Embryophyta</taxon>
        <taxon>Tracheophyta</taxon>
        <taxon>Spermatophyta</taxon>
        <taxon>Magnoliopsida</taxon>
        <taxon>Liliopsida</taxon>
        <taxon>Poales</taxon>
        <taxon>Poaceae</taxon>
        <taxon>PACMAD clade</taxon>
        <taxon>Panicoideae</taxon>
        <taxon>Andropogonodae</taxon>
        <taxon>Paspaleae</taxon>
        <taxon>Paspalinae</taxon>
        <taxon>Paspalum</taxon>
    </lineage>
</organism>
<comment type="caution">
    <text evidence="1">The sequence shown here is derived from an EMBL/GenBank/DDBJ whole genome shotgun (WGS) entry which is preliminary data.</text>
</comment>
<reference evidence="1 2" key="1">
    <citation type="submission" date="2022-10" db="EMBL/GenBank/DDBJ databases">
        <title>WGS assembly of Paspalum vaginatum 540-79.</title>
        <authorList>
            <person name="Sun G."/>
            <person name="Wase N."/>
            <person name="Shu S."/>
            <person name="Jenkins J."/>
            <person name="Zhou B."/>
            <person name="Torres-Rodriguez J."/>
            <person name="Chen C."/>
            <person name="Sandor L."/>
            <person name="Plott C."/>
            <person name="Yoshinga Y."/>
            <person name="Daum C."/>
            <person name="Qi P."/>
            <person name="Barry K."/>
            <person name="Lipzen A."/>
            <person name="Berry L."/>
            <person name="Pedersen C."/>
            <person name="Gottilla T."/>
            <person name="Foltz A."/>
            <person name="Yu H."/>
            <person name="O'Malley R."/>
            <person name="Zhang C."/>
            <person name="Devos K."/>
            <person name="Sigmon B."/>
            <person name="Yu B."/>
            <person name="Obata T."/>
            <person name="Schmutz J."/>
            <person name="Schnable J."/>
        </authorList>
    </citation>
    <scope>NUCLEOTIDE SEQUENCE [LARGE SCALE GENOMIC DNA]</scope>
    <source>
        <strain evidence="2">cv. 540-79</strain>
    </source>
</reference>
<dbReference type="EMBL" id="MU629504">
    <property type="protein sequence ID" value="KAJ1256537.1"/>
    <property type="molecule type" value="Genomic_DNA"/>
</dbReference>
<proteinExistence type="predicted"/>
<sequence length="107" mass="12252">MHLIFLPMYYAQSWYLVVANFRTGRFEVICPISMDCNEIERDASTVIQNFKWMFKLAYPHSVRVNVFKMSTTTLIASSAKNLMTLNPCVSLCLTICSLTRAMKSTPV</sequence>
<keyword evidence="2" id="KW-1185">Reference proteome</keyword>
<dbReference type="AlphaFoldDB" id="A0A9W7XDG7"/>
<name>A0A9W7XDG7_9POAL</name>
<protein>
    <submittedName>
        <fullName evidence="1">Uncharacterized protein</fullName>
    </submittedName>
</protein>
<evidence type="ECO:0000313" key="2">
    <source>
        <dbReference type="Proteomes" id="UP001164776"/>
    </source>
</evidence>
<dbReference type="Proteomes" id="UP001164776">
    <property type="component" value="Unassembled WGS sequence"/>
</dbReference>
<gene>
    <name evidence="1" type="ORF">BS78_K010400</name>
</gene>
<evidence type="ECO:0000313" key="1">
    <source>
        <dbReference type="EMBL" id="KAJ1256537.1"/>
    </source>
</evidence>